<dbReference type="AlphaFoldDB" id="A0A7W2F9D3"/>
<dbReference type="EMBL" id="JACEZU010000004">
    <property type="protein sequence ID" value="MBA5687566.1"/>
    <property type="molecule type" value="Genomic_DNA"/>
</dbReference>
<name>A0A7W2F9D3_9BURK</name>
<reference evidence="2 3" key="1">
    <citation type="submission" date="2020-07" db="EMBL/GenBank/DDBJ databases">
        <title>Novel species isolated from subtropical streams in China.</title>
        <authorList>
            <person name="Lu H."/>
        </authorList>
    </citation>
    <scope>NUCLEOTIDE SEQUENCE [LARGE SCALE GENOMIC DNA]</scope>
    <source>
        <strain evidence="2 3">LX47W</strain>
    </source>
</reference>
<dbReference type="RefSeq" id="WP_182153394.1">
    <property type="nucleotide sequence ID" value="NZ_JACEZU010000004.1"/>
</dbReference>
<evidence type="ECO:0000313" key="3">
    <source>
        <dbReference type="Proteomes" id="UP000573499"/>
    </source>
</evidence>
<evidence type="ECO:0008006" key="4">
    <source>
        <dbReference type="Google" id="ProtNLM"/>
    </source>
</evidence>
<evidence type="ECO:0000313" key="2">
    <source>
        <dbReference type="EMBL" id="MBA5687566.1"/>
    </source>
</evidence>
<feature type="transmembrane region" description="Helical" evidence="1">
    <location>
        <begin position="159"/>
        <end position="176"/>
    </location>
</feature>
<gene>
    <name evidence="2" type="ORF">H3H39_10955</name>
</gene>
<keyword evidence="1" id="KW-1133">Transmembrane helix</keyword>
<keyword evidence="3" id="KW-1185">Reference proteome</keyword>
<comment type="caution">
    <text evidence="2">The sequence shown here is derived from an EMBL/GenBank/DDBJ whole genome shotgun (WGS) entry which is preliminary data.</text>
</comment>
<sequence>MASLLSCAALAPAWLCRHGDMLLYLAPSVLLALLIRSLSARHPFFFLFTAAGTACHELAHFSVGLLTGARPGSFTIIPRRVGQGWELGSVLLTRVRWYNAAPAALAPFLVVLLPVLVAAWRTHPGWHFQWLDLALAFAVAPQFLACWPSKVDWKIAVRSWPYLLITAGLWLAWRQWGQ</sequence>
<feature type="transmembrane region" description="Helical" evidence="1">
    <location>
        <begin position="126"/>
        <end position="147"/>
    </location>
</feature>
<dbReference type="Proteomes" id="UP000573499">
    <property type="component" value="Unassembled WGS sequence"/>
</dbReference>
<accession>A0A7W2F9D3</accession>
<protein>
    <recommendedName>
        <fullName evidence="4">Peptidase M50B-like</fullName>
    </recommendedName>
</protein>
<proteinExistence type="predicted"/>
<feature type="transmembrane region" description="Helical" evidence="1">
    <location>
        <begin position="97"/>
        <end position="120"/>
    </location>
</feature>
<organism evidence="2 3">
    <name type="scientific">Rugamonas apoptosis</name>
    <dbReference type="NCBI Taxonomy" id="2758570"/>
    <lineage>
        <taxon>Bacteria</taxon>
        <taxon>Pseudomonadati</taxon>
        <taxon>Pseudomonadota</taxon>
        <taxon>Betaproteobacteria</taxon>
        <taxon>Burkholderiales</taxon>
        <taxon>Oxalobacteraceae</taxon>
        <taxon>Telluria group</taxon>
        <taxon>Rugamonas</taxon>
    </lineage>
</organism>
<evidence type="ECO:0000256" key="1">
    <source>
        <dbReference type="SAM" id="Phobius"/>
    </source>
</evidence>
<keyword evidence="1" id="KW-0812">Transmembrane</keyword>
<keyword evidence="1" id="KW-0472">Membrane</keyword>